<dbReference type="Proteomes" id="UP000572635">
    <property type="component" value="Unassembled WGS sequence"/>
</dbReference>
<dbReference type="EMBL" id="JACHDB010000001">
    <property type="protein sequence ID" value="MBB5431057.1"/>
    <property type="molecule type" value="Genomic_DNA"/>
</dbReference>
<proteinExistence type="predicted"/>
<dbReference type="Gene3D" id="3.20.20.120">
    <property type="entry name" value="Enolase-like C-terminal domain"/>
    <property type="match status" value="1"/>
</dbReference>
<accession>A0A7W8QIC5</accession>
<comment type="caution">
    <text evidence="2">The sequence shown here is derived from an EMBL/GenBank/DDBJ whole genome shotgun (WGS) entry which is preliminary data.</text>
</comment>
<dbReference type="Pfam" id="PF13378">
    <property type="entry name" value="MR_MLE_C"/>
    <property type="match status" value="1"/>
</dbReference>
<protein>
    <submittedName>
        <fullName evidence="2">L-alanine-DL-glutamate epimerase-like enolase superfamily enzyme</fullName>
    </submittedName>
</protein>
<name>A0A7W8QIC5_9ACTN</name>
<evidence type="ECO:0000313" key="2">
    <source>
        <dbReference type="EMBL" id="MBB5431057.1"/>
    </source>
</evidence>
<gene>
    <name evidence="2" type="ORF">HDA36_001141</name>
</gene>
<organism evidence="2 3">
    <name type="scientific">Nocardiopsis composta</name>
    <dbReference type="NCBI Taxonomy" id="157465"/>
    <lineage>
        <taxon>Bacteria</taxon>
        <taxon>Bacillati</taxon>
        <taxon>Actinomycetota</taxon>
        <taxon>Actinomycetes</taxon>
        <taxon>Streptosporangiales</taxon>
        <taxon>Nocardiopsidaceae</taxon>
        <taxon>Nocardiopsis</taxon>
    </lineage>
</organism>
<sequence length="78" mass="8282">MQDTVGSVIAYSAIVHLGATVPPRTLRHVLNCEDMVTLKTARFDAPTEDGRVLPPDAPGLGIEVDESALGEPIAVWNS</sequence>
<keyword evidence="3" id="KW-1185">Reference proteome</keyword>
<feature type="domain" description="Enolase C-terminal" evidence="1">
    <location>
        <begin position="7"/>
        <end position="67"/>
    </location>
</feature>
<dbReference type="AlphaFoldDB" id="A0A7W8QIC5"/>
<dbReference type="SUPFAM" id="SSF51604">
    <property type="entry name" value="Enolase C-terminal domain-like"/>
    <property type="match status" value="1"/>
</dbReference>
<dbReference type="InterPro" id="IPR036849">
    <property type="entry name" value="Enolase-like_C_sf"/>
</dbReference>
<dbReference type="InterPro" id="IPR029065">
    <property type="entry name" value="Enolase_C-like"/>
</dbReference>
<reference evidence="2 3" key="1">
    <citation type="submission" date="2020-08" db="EMBL/GenBank/DDBJ databases">
        <title>Sequencing the genomes of 1000 actinobacteria strains.</title>
        <authorList>
            <person name="Klenk H.-P."/>
        </authorList>
    </citation>
    <scope>NUCLEOTIDE SEQUENCE [LARGE SCALE GENOMIC DNA]</scope>
    <source>
        <strain evidence="2 3">DSM 44551</strain>
    </source>
</reference>
<evidence type="ECO:0000259" key="1">
    <source>
        <dbReference type="Pfam" id="PF13378"/>
    </source>
</evidence>
<evidence type="ECO:0000313" key="3">
    <source>
        <dbReference type="Proteomes" id="UP000572635"/>
    </source>
</evidence>